<dbReference type="SMART" id="SM00448">
    <property type="entry name" value="REC"/>
    <property type="match status" value="1"/>
</dbReference>
<dbReference type="PRINTS" id="PR00344">
    <property type="entry name" value="BCTRLSENSOR"/>
</dbReference>
<dbReference type="Proteomes" id="UP000194798">
    <property type="component" value="Unassembled WGS sequence"/>
</dbReference>
<keyword evidence="5" id="KW-0808">Transferase</keyword>
<dbReference type="GO" id="GO:0005886">
    <property type="term" value="C:plasma membrane"/>
    <property type="evidence" value="ECO:0007669"/>
    <property type="project" value="TreeGrafter"/>
</dbReference>
<dbReference type="FunFam" id="3.30.565.10:FF:000010">
    <property type="entry name" value="Sensor histidine kinase RcsC"/>
    <property type="match status" value="1"/>
</dbReference>
<dbReference type="PROSITE" id="PS50110">
    <property type="entry name" value="RESPONSE_REGULATORY"/>
    <property type="match status" value="1"/>
</dbReference>
<evidence type="ECO:0000256" key="1">
    <source>
        <dbReference type="ARBA" id="ARBA00000085"/>
    </source>
</evidence>
<dbReference type="Gene3D" id="1.10.287.130">
    <property type="match status" value="1"/>
</dbReference>
<evidence type="ECO:0000256" key="5">
    <source>
        <dbReference type="ARBA" id="ARBA00022679"/>
    </source>
</evidence>
<evidence type="ECO:0000313" key="16">
    <source>
        <dbReference type="EMBL" id="OUD13092.1"/>
    </source>
</evidence>
<evidence type="ECO:0000256" key="4">
    <source>
        <dbReference type="ARBA" id="ARBA00022553"/>
    </source>
</evidence>
<feature type="domain" description="Response regulatory" evidence="15">
    <location>
        <begin position="10"/>
        <end position="128"/>
    </location>
</feature>
<dbReference type="CDD" id="cd00082">
    <property type="entry name" value="HisKA"/>
    <property type="match status" value="1"/>
</dbReference>
<dbReference type="Pfam" id="PF00072">
    <property type="entry name" value="Response_reg"/>
    <property type="match status" value="1"/>
</dbReference>
<dbReference type="InterPro" id="IPR001789">
    <property type="entry name" value="Sig_transdc_resp-reg_receiver"/>
</dbReference>
<keyword evidence="8" id="KW-0067">ATP-binding</keyword>
<keyword evidence="4 12" id="KW-0597">Phosphoprotein</keyword>
<dbReference type="InterPro" id="IPR003594">
    <property type="entry name" value="HATPase_dom"/>
</dbReference>
<evidence type="ECO:0000256" key="13">
    <source>
        <dbReference type="SAM" id="Coils"/>
    </source>
</evidence>
<gene>
    <name evidence="16" type="ORF">TPSD3_10610</name>
</gene>
<sequence>MSKSDLDLPRILIVDDNKNNLFTLDTLLNEHVQADIVQADSGLAALQILLKENIDLILMDIQMPEMDGFETAKLVRSRKKTQHIPIVFLTAAYKSEDFKQKGFEIGAADYLTKPIDAPQLISRIRTYLRFIEQEHLYNRELERKVQERTAELQQARDELEHKVQERTAQLLATNLELKAATEEAQTARKIAEEANNTKSQFMANMSHELRTPLNAIIGYSEMLGEEVLEANLSEYYEDLQKIYRAGKNLLGLINDVLDISKIEAGRMEVFPEKVDLNEVFEDVVNTARPLMESNHNKLIIDAPDDLGEMHSDVTKVRQILLNLLSNAAKFTEHGEVRVSIVREQRIEQEWVRFTVQDTGIGITSEQMAKLFKPFTQADASTTRRYGGTGLGLAITKSFAEIMGGKITSSSVPGQGSIFCVELPVITQHHDPDQMAKNHTDPRTP</sequence>
<dbReference type="Gene3D" id="3.30.565.10">
    <property type="entry name" value="Histidine kinase-like ATPase, C-terminal domain"/>
    <property type="match status" value="1"/>
</dbReference>
<evidence type="ECO:0000256" key="11">
    <source>
        <dbReference type="ARBA" id="ARBA00023306"/>
    </source>
</evidence>
<evidence type="ECO:0000256" key="6">
    <source>
        <dbReference type="ARBA" id="ARBA00022741"/>
    </source>
</evidence>
<protein>
    <recommendedName>
        <fullName evidence="3">histidine kinase</fullName>
        <ecNumber evidence="3">2.7.13.3</ecNumber>
    </recommendedName>
</protein>
<dbReference type="InterPro" id="IPR004358">
    <property type="entry name" value="Sig_transdc_His_kin-like_C"/>
</dbReference>
<dbReference type="SMART" id="SM00387">
    <property type="entry name" value="HATPase_c"/>
    <property type="match status" value="1"/>
</dbReference>
<dbReference type="SUPFAM" id="SSF55874">
    <property type="entry name" value="ATPase domain of HSP90 chaperone/DNA topoisomerase II/histidine kinase"/>
    <property type="match status" value="1"/>
</dbReference>
<dbReference type="InterPro" id="IPR005467">
    <property type="entry name" value="His_kinase_dom"/>
</dbReference>
<dbReference type="OrthoDB" id="5619532at2"/>
<dbReference type="Gene3D" id="3.40.50.2300">
    <property type="match status" value="1"/>
</dbReference>
<keyword evidence="13" id="KW-0175">Coiled coil</keyword>
<dbReference type="SUPFAM" id="SSF47384">
    <property type="entry name" value="Homodimeric domain of signal transducing histidine kinase"/>
    <property type="match status" value="1"/>
</dbReference>
<dbReference type="GO" id="GO:0000155">
    <property type="term" value="F:phosphorelay sensor kinase activity"/>
    <property type="evidence" value="ECO:0007669"/>
    <property type="project" value="InterPro"/>
</dbReference>
<keyword evidence="11" id="KW-0131">Cell cycle</keyword>
<accession>A0A251X644</accession>
<evidence type="ECO:0000256" key="10">
    <source>
        <dbReference type="ARBA" id="ARBA00023136"/>
    </source>
</evidence>
<evidence type="ECO:0000256" key="3">
    <source>
        <dbReference type="ARBA" id="ARBA00012438"/>
    </source>
</evidence>
<dbReference type="PANTHER" id="PTHR43047">
    <property type="entry name" value="TWO-COMPONENT HISTIDINE PROTEIN KINASE"/>
    <property type="match status" value="1"/>
</dbReference>
<dbReference type="SUPFAM" id="SSF52172">
    <property type="entry name" value="CheY-like"/>
    <property type="match status" value="1"/>
</dbReference>
<dbReference type="InterPro" id="IPR011006">
    <property type="entry name" value="CheY-like_superfamily"/>
</dbReference>
<evidence type="ECO:0000256" key="12">
    <source>
        <dbReference type="PROSITE-ProRule" id="PRU00169"/>
    </source>
</evidence>
<dbReference type="FunFam" id="1.10.287.130:FF:000038">
    <property type="entry name" value="Sensory transduction histidine kinase"/>
    <property type="match status" value="1"/>
</dbReference>
<feature type="domain" description="Histidine kinase" evidence="14">
    <location>
        <begin position="204"/>
        <end position="426"/>
    </location>
</feature>
<comment type="subcellular location">
    <subcellularLocation>
        <location evidence="2">Membrane</location>
    </subcellularLocation>
</comment>
<feature type="modified residue" description="4-aspartylphosphate" evidence="12">
    <location>
        <position position="60"/>
    </location>
</feature>
<evidence type="ECO:0000259" key="15">
    <source>
        <dbReference type="PROSITE" id="PS50110"/>
    </source>
</evidence>
<dbReference type="CDD" id="cd16922">
    <property type="entry name" value="HATPase_EvgS-ArcB-TorS-like"/>
    <property type="match status" value="1"/>
</dbReference>
<keyword evidence="7" id="KW-0418">Kinase</keyword>
<dbReference type="GO" id="GO:0009927">
    <property type="term" value="F:histidine phosphotransfer kinase activity"/>
    <property type="evidence" value="ECO:0007669"/>
    <property type="project" value="TreeGrafter"/>
</dbReference>
<dbReference type="GO" id="GO:0005524">
    <property type="term" value="F:ATP binding"/>
    <property type="evidence" value="ECO:0007669"/>
    <property type="project" value="UniProtKB-KW"/>
</dbReference>
<dbReference type="InterPro" id="IPR036097">
    <property type="entry name" value="HisK_dim/P_sf"/>
</dbReference>
<dbReference type="InterPro" id="IPR036890">
    <property type="entry name" value="HATPase_C_sf"/>
</dbReference>
<evidence type="ECO:0000256" key="9">
    <source>
        <dbReference type="ARBA" id="ARBA00023012"/>
    </source>
</evidence>
<dbReference type="SMART" id="SM00388">
    <property type="entry name" value="HisKA"/>
    <property type="match status" value="1"/>
</dbReference>
<dbReference type="Pfam" id="PF00512">
    <property type="entry name" value="HisKA"/>
    <property type="match status" value="1"/>
</dbReference>
<evidence type="ECO:0000259" key="14">
    <source>
        <dbReference type="PROSITE" id="PS50109"/>
    </source>
</evidence>
<evidence type="ECO:0000256" key="7">
    <source>
        <dbReference type="ARBA" id="ARBA00022777"/>
    </source>
</evidence>
<comment type="catalytic activity">
    <reaction evidence="1">
        <text>ATP + protein L-histidine = ADP + protein N-phospho-L-histidine.</text>
        <dbReference type="EC" id="2.7.13.3"/>
    </reaction>
</comment>
<dbReference type="RefSeq" id="WP_086488539.1">
    <property type="nucleotide sequence ID" value="NZ_MSLT01000018.1"/>
</dbReference>
<evidence type="ECO:0000256" key="8">
    <source>
        <dbReference type="ARBA" id="ARBA00022840"/>
    </source>
</evidence>
<dbReference type="Pfam" id="PF02518">
    <property type="entry name" value="HATPase_c"/>
    <property type="match status" value="1"/>
</dbReference>
<name>A0A251X644_9GAMM</name>
<dbReference type="EC" id="2.7.13.3" evidence="3"/>
<comment type="caution">
    <text evidence="16">The sequence shown here is derived from an EMBL/GenBank/DDBJ whole genome shotgun (WGS) entry which is preliminary data.</text>
</comment>
<organism evidence="16 17">
    <name type="scientific">Thioflexithrix psekupsensis</name>
    <dbReference type="NCBI Taxonomy" id="1570016"/>
    <lineage>
        <taxon>Bacteria</taxon>
        <taxon>Pseudomonadati</taxon>
        <taxon>Pseudomonadota</taxon>
        <taxon>Gammaproteobacteria</taxon>
        <taxon>Thiotrichales</taxon>
        <taxon>Thioflexithrix</taxon>
    </lineage>
</organism>
<keyword evidence="9" id="KW-0902">Two-component regulatory system</keyword>
<dbReference type="InterPro" id="IPR003661">
    <property type="entry name" value="HisK_dim/P_dom"/>
</dbReference>
<evidence type="ECO:0000256" key="2">
    <source>
        <dbReference type="ARBA" id="ARBA00004370"/>
    </source>
</evidence>
<feature type="coiled-coil region" evidence="13">
    <location>
        <begin position="138"/>
        <end position="197"/>
    </location>
</feature>
<reference evidence="16 17" key="1">
    <citation type="submission" date="2016-12" db="EMBL/GenBank/DDBJ databases">
        <title>Thioflexothrix psekupsii D3 genome sequencing and assembly.</title>
        <authorList>
            <person name="Fomenkov A."/>
            <person name="Vincze T."/>
            <person name="Grabovich M."/>
            <person name="Anton B.P."/>
            <person name="Dubinina G."/>
            <person name="Orlova M."/>
            <person name="Belousova E."/>
            <person name="Roberts R.J."/>
        </authorList>
    </citation>
    <scope>NUCLEOTIDE SEQUENCE [LARGE SCALE GENOMIC DNA]</scope>
    <source>
        <strain evidence="16">D3</strain>
    </source>
</reference>
<keyword evidence="6" id="KW-0547">Nucleotide-binding</keyword>
<dbReference type="PROSITE" id="PS50109">
    <property type="entry name" value="HIS_KIN"/>
    <property type="match status" value="1"/>
</dbReference>
<keyword evidence="17" id="KW-1185">Reference proteome</keyword>
<dbReference type="PANTHER" id="PTHR43047:SF63">
    <property type="entry name" value="HISTIDINE KINASE"/>
    <property type="match status" value="1"/>
</dbReference>
<keyword evidence="10" id="KW-0472">Membrane</keyword>
<dbReference type="AlphaFoldDB" id="A0A251X644"/>
<evidence type="ECO:0000313" key="17">
    <source>
        <dbReference type="Proteomes" id="UP000194798"/>
    </source>
</evidence>
<proteinExistence type="predicted"/>
<dbReference type="EMBL" id="MSLT01000018">
    <property type="protein sequence ID" value="OUD13092.1"/>
    <property type="molecule type" value="Genomic_DNA"/>
</dbReference>